<accession>A0A915MC97</accession>
<dbReference type="Gene3D" id="3.90.70.200">
    <property type="entry name" value="Plus-3 domain"/>
    <property type="match status" value="3"/>
</dbReference>
<reference evidence="3" key="1">
    <citation type="submission" date="2022-11" db="UniProtKB">
        <authorList>
            <consortium name="WormBaseParasite"/>
        </authorList>
    </citation>
    <scope>IDENTIFICATION</scope>
</reference>
<proteinExistence type="predicted"/>
<dbReference type="WBParaSite" id="scaffold34541_cov255.g21383">
    <property type="protein sequence ID" value="scaffold34541_cov255.g21383"/>
    <property type="gene ID" value="scaffold34541_cov255.g21383"/>
</dbReference>
<dbReference type="GO" id="GO:0003677">
    <property type="term" value="F:DNA binding"/>
    <property type="evidence" value="ECO:0007669"/>
    <property type="project" value="InterPro"/>
</dbReference>
<evidence type="ECO:0000313" key="3">
    <source>
        <dbReference type="WBParaSite" id="scaffold34541_cov255.g21383"/>
    </source>
</evidence>
<organism evidence="2 3">
    <name type="scientific">Meloidogyne javanica</name>
    <name type="common">Root-knot nematode worm</name>
    <dbReference type="NCBI Taxonomy" id="6303"/>
    <lineage>
        <taxon>Eukaryota</taxon>
        <taxon>Metazoa</taxon>
        <taxon>Ecdysozoa</taxon>
        <taxon>Nematoda</taxon>
        <taxon>Chromadorea</taxon>
        <taxon>Rhabditida</taxon>
        <taxon>Tylenchina</taxon>
        <taxon>Tylenchomorpha</taxon>
        <taxon>Tylenchoidea</taxon>
        <taxon>Meloidogynidae</taxon>
        <taxon>Meloidogyninae</taxon>
        <taxon>Meloidogyne</taxon>
        <taxon>Meloidogyne incognita group</taxon>
    </lineage>
</organism>
<dbReference type="AlphaFoldDB" id="A0A915MC97"/>
<dbReference type="Proteomes" id="UP000887561">
    <property type="component" value="Unplaced"/>
</dbReference>
<dbReference type="SUPFAM" id="SSF159042">
    <property type="entry name" value="Plus3-like"/>
    <property type="match status" value="2"/>
</dbReference>
<sequence length="862" mass="98937">MSSEQLNNNNSSNEAGLNSVTEKVLDVSLPPSEWFDEMFGPSISVLSDIDKTKNQTNLRLVKLQKRHGFCDVTQAESIASLSHNDLELTPIDDDIQPLEMTTEANDLSAERHNITNELKKIVLTKSRLNVLGEASAESFHKAVIGCFVRVHVPGIAEHFKDLLFFDQIENVFEPMSFQHFWFNRRFRLANFGDFEIGNIFDVEVNDNDIRKWICYVEAKDGKLPTMEFIKQKEAELFSAMKQIKENPKQQNKIITISPSKVKIKQENLEQITLGIDSLRNLAKLDFDRFRQTVEGCFVCIQAIRKDKPPNCQYHICPIKKCIRSGKEYKIKNVAVVDYQLVLPYYGKYNLNWFRDDFSIVNEDGFRLWIEDMNFWKEEIPNLDQIRNKAAILQLMLTEAATLPTLKEKDQNTENEKYKNMPVQSARDLDGCLLTHQRLKKLSILCDQIELLDMTMTGCFIDQVKRDEMVEVKEEKDTATSDISNESKKKELVLHLNSIGTVTMSNLFKIASQFKIEEQEFREWLRIMHRRHVDEILPTKEFLDRKQQEIERALKLAVDKEDKEDRERQITRSEIVNRVSRPNFDKSRQNRRTAQYESTSERTSVNRPRSAGPTRGRQWSGHKAYQAYSTRPVVHTTPGVKPGWTSSGMINSINSTDLYNSGSDVLESLRQQQQTDNLSLLSNSSDHQFFPSVNNSILGKRSTFPEDTRLGMLDLWKTQLRATEQRQREQVSLIDDEPTSDFRVPFVRGGTILNDRSYETELRSTPNFYSSSPVQKSAPQYASGGLFTPGSRRIDIPSRYQSNSTSLLNDLAGEQIFSNASTSSAARTVAELLSLCDPYNTPALAAKRSRPLSPLAPPVQRFF</sequence>
<feature type="region of interest" description="Disordered" evidence="1">
    <location>
        <begin position="558"/>
        <end position="623"/>
    </location>
</feature>
<feature type="compositionally biased region" description="Polar residues" evidence="1">
    <location>
        <begin position="591"/>
        <end position="606"/>
    </location>
</feature>
<evidence type="ECO:0000313" key="2">
    <source>
        <dbReference type="Proteomes" id="UP000887561"/>
    </source>
</evidence>
<keyword evidence="2" id="KW-1185">Reference proteome</keyword>
<protein>
    <submittedName>
        <fullName evidence="3">Uncharacterized protein</fullName>
    </submittedName>
</protein>
<evidence type="ECO:0000256" key="1">
    <source>
        <dbReference type="SAM" id="MobiDB-lite"/>
    </source>
</evidence>
<feature type="compositionally biased region" description="Basic and acidic residues" evidence="1">
    <location>
        <begin position="558"/>
        <end position="570"/>
    </location>
</feature>
<name>A0A915MC97_MELJA</name>
<dbReference type="InterPro" id="IPR036128">
    <property type="entry name" value="Plus3-like_sf"/>
</dbReference>